<sequence length="22" mass="2474">MCIPPPLHPTQFQPKTNIQPEG</sequence>
<reference evidence="2 3" key="1">
    <citation type="submission" date="2019-08" db="EMBL/GenBank/DDBJ databases">
        <title>A chromosome-level genome assembly, high-density linkage maps, and genome scans reveal the genomic architecture of hybrid incompatibilities underlying speciation via character displacement in darters (Percidae: Etheostominae).</title>
        <authorList>
            <person name="Moran R.L."/>
            <person name="Catchen J.M."/>
            <person name="Fuller R.C."/>
        </authorList>
    </citation>
    <scope>NUCLEOTIDE SEQUENCE [LARGE SCALE GENOMIC DNA]</scope>
    <source>
        <strain evidence="2">EspeVRDwgs_2016</strain>
        <tissue evidence="2">Muscle</tissue>
    </source>
</reference>
<feature type="compositionally biased region" description="Polar residues" evidence="1">
    <location>
        <begin position="10"/>
        <end position="22"/>
    </location>
</feature>
<dbReference type="EMBL" id="VOFY01000069">
    <property type="protein sequence ID" value="KAA8578891.1"/>
    <property type="molecule type" value="Genomic_DNA"/>
</dbReference>
<evidence type="ECO:0000256" key="1">
    <source>
        <dbReference type="SAM" id="MobiDB-lite"/>
    </source>
</evidence>
<dbReference type="Proteomes" id="UP000327493">
    <property type="component" value="Unassembled WGS sequence"/>
</dbReference>
<accession>A0A5J5CEL2</accession>
<protein>
    <submittedName>
        <fullName evidence="2">Uncharacterized protein</fullName>
    </submittedName>
</protein>
<feature type="region of interest" description="Disordered" evidence="1">
    <location>
        <begin position="1"/>
        <end position="22"/>
    </location>
</feature>
<evidence type="ECO:0000313" key="3">
    <source>
        <dbReference type="Proteomes" id="UP000327493"/>
    </source>
</evidence>
<name>A0A5J5CEL2_9PERO</name>
<feature type="non-terminal residue" evidence="2">
    <location>
        <position position="22"/>
    </location>
</feature>
<comment type="caution">
    <text evidence="2">The sequence shown here is derived from an EMBL/GenBank/DDBJ whole genome shotgun (WGS) entry which is preliminary data.</text>
</comment>
<keyword evidence="3" id="KW-1185">Reference proteome</keyword>
<dbReference type="AlphaFoldDB" id="A0A5J5CEL2"/>
<evidence type="ECO:0000313" key="2">
    <source>
        <dbReference type="EMBL" id="KAA8578891.1"/>
    </source>
</evidence>
<proteinExistence type="predicted"/>
<organism evidence="2 3">
    <name type="scientific">Etheostoma spectabile</name>
    <name type="common">orangethroat darter</name>
    <dbReference type="NCBI Taxonomy" id="54343"/>
    <lineage>
        <taxon>Eukaryota</taxon>
        <taxon>Metazoa</taxon>
        <taxon>Chordata</taxon>
        <taxon>Craniata</taxon>
        <taxon>Vertebrata</taxon>
        <taxon>Euteleostomi</taxon>
        <taxon>Actinopterygii</taxon>
        <taxon>Neopterygii</taxon>
        <taxon>Teleostei</taxon>
        <taxon>Neoteleostei</taxon>
        <taxon>Acanthomorphata</taxon>
        <taxon>Eupercaria</taxon>
        <taxon>Perciformes</taxon>
        <taxon>Percoidei</taxon>
        <taxon>Percidae</taxon>
        <taxon>Etheostomatinae</taxon>
        <taxon>Etheostoma</taxon>
    </lineage>
</organism>
<gene>
    <name evidence="2" type="ORF">FQN60_011530</name>
</gene>